<keyword evidence="4 6" id="KW-1133">Transmembrane helix</keyword>
<evidence type="ECO:0000256" key="2">
    <source>
        <dbReference type="ARBA" id="ARBA00022475"/>
    </source>
</evidence>
<sequence length="275" mass="29998">MAWRVFKDRARRSDAINPTLEDDLLRAHIRIRADEYTAYVLFLTWFILLPVGIVLAGVVYLVLGVLAGLGILAVALGVVIGIVVVVMGNLALKSAPSTQARSRGKKIDLKISSAMSFISAMASADVNIDAIFKELSKQKIYGQVAEEAAWITRDTELLGVDILTAIKDGAARTPSKRFQDFLQGVVTTATSGGQLKPYFLLKAEQYERENKLEILKRVETLGLLAEVFVTTVVAFPLFLVIMLSIFAIIGNYGATVITFLWAIVGGFIPMGEIGF</sequence>
<feature type="transmembrane region" description="Helical" evidence="6">
    <location>
        <begin position="69"/>
        <end position="92"/>
    </location>
</feature>
<dbReference type="GO" id="GO:0005886">
    <property type="term" value="C:plasma membrane"/>
    <property type="evidence" value="ECO:0007669"/>
    <property type="project" value="UniProtKB-SubCell"/>
</dbReference>
<evidence type="ECO:0000259" key="7">
    <source>
        <dbReference type="Pfam" id="PF00482"/>
    </source>
</evidence>
<name>T0YX33_9ZZZZ</name>
<organism evidence="8">
    <name type="scientific">mine drainage metagenome</name>
    <dbReference type="NCBI Taxonomy" id="410659"/>
    <lineage>
        <taxon>unclassified sequences</taxon>
        <taxon>metagenomes</taxon>
        <taxon>ecological metagenomes</taxon>
    </lineage>
</organism>
<accession>T0YX33</accession>
<dbReference type="InterPro" id="IPR056569">
    <property type="entry name" value="ArlJ-like"/>
</dbReference>
<evidence type="ECO:0000256" key="4">
    <source>
        <dbReference type="ARBA" id="ARBA00022989"/>
    </source>
</evidence>
<dbReference type="PANTHER" id="PTHR35402:SF1">
    <property type="entry name" value="TYPE II SECRETION SYSTEM PROTEIN GSPF DOMAIN-CONTAINING PROTEIN"/>
    <property type="match status" value="1"/>
</dbReference>
<evidence type="ECO:0000313" key="8">
    <source>
        <dbReference type="EMBL" id="EQD40161.1"/>
    </source>
</evidence>
<comment type="subcellular location">
    <subcellularLocation>
        <location evidence="1">Cell membrane</location>
        <topology evidence="1">Multi-pass membrane protein</topology>
    </subcellularLocation>
</comment>
<dbReference type="InterPro" id="IPR018076">
    <property type="entry name" value="T2SS_GspF_dom"/>
</dbReference>
<dbReference type="AlphaFoldDB" id="T0YX33"/>
<dbReference type="Pfam" id="PF00482">
    <property type="entry name" value="T2SSF"/>
    <property type="match status" value="1"/>
</dbReference>
<dbReference type="EMBL" id="AUZY01010002">
    <property type="protein sequence ID" value="EQD40161.1"/>
    <property type="molecule type" value="Genomic_DNA"/>
</dbReference>
<keyword evidence="2" id="KW-1003">Cell membrane</keyword>
<protein>
    <submittedName>
        <fullName evidence="8">Type II secretion system protein F domain protein</fullName>
    </submittedName>
</protein>
<keyword evidence="5 6" id="KW-0472">Membrane</keyword>
<feature type="transmembrane region" description="Helical" evidence="6">
    <location>
        <begin position="221"/>
        <end position="246"/>
    </location>
</feature>
<reference evidence="8" key="2">
    <citation type="journal article" date="2014" name="ISME J.">
        <title>Microbial stratification in low pH oxic and suboxic macroscopic growths along an acid mine drainage.</title>
        <authorList>
            <person name="Mendez-Garcia C."/>
            <person name="Mesa V."/>
            <person name="Sprenger R.R."/>
            <person name="Richter M."/>
            <person name="Diez M.S."/>
            <person name="Solano J."/>
            <person name="Bargiela R."/>
            <person name="Golyshina O.V."/>
            <person name="Manteca A."/>
            <person name="Ramos J.L."/>
            <person name="Gallego J.R."/>
            <person name="Llorente I."/>
            <person name="Martins Dos Santos V.A."/>
            <person name="Jensen O.N."/>
            <person name="Pelaez A.I."/>
            <person name="Sanchez J."/>
            <person name="Ferrer M."/>
        </authorList>
    </citation>
    <scope>NUCLEOTIDE SEQUENCE</scope>
</reference>
<evidence type="ECO:0000256" key="5">
    <source>
        <dbReference type="ARBA" id="ARBA00023136"/>
    </source>
</evidence>
<reference evidence="8" key="1">
    <citation type="submission" date="2013-08" db="EMBL/GenBank/DDBJ databases">
        <authorList>
            <person name="Mendez C."/>
            <person name="Richter M."/>
            <person name="Ferrer M."/>
            <person name="Sanchez J."/>
        </authorList>
    </citation>
    <scope>NUCLEOTIDE SEQUENCE</scope>
</reference>
<feature type="transmembrane region" description="Helical" evidence="6">
    <location>
        <begin position="252"/>
        <end position="270"/>
    </location>
</feature>
<feature type="non-terminal residue" evidence="8">
    <location>
        <position position="275"/>
    </location>
</feature>
<gene>
    <name evidence="8" type="ORF">B1B_15044</name>
</gene>
<dbReference type="PANTHER" id="PTHR35402">
    <property type="entry name" value="INTEGRAL MEMBRANE PROTEIN-RELATED"/>
    <property type="match status" value="1"/>
</dbReference>
<feature type="domain" description="Type II secretion system protein GspF" evidence="7">
    <location>
        <begin position="118"/>
        <end position="242"/>
    </location>
</feature>
<keyword evidence="3 6" id="KW-0812">Transmembrane</keyword>
<comment type="caution">
    <text evidence="8">The sequence shown here is derived from an EMBL/GenBank/DDBJ whole genome shotgun (WGS) entry which is preliminary data.</text>
</comment>
<evidence type="ECO:0000256" key="6">
    <source>
        <dbReference type="SAM" id="Phobius"/>
    </source>
</evidence>
<evidence type="ECO:0000256" key="1">
    <source>
        <dbReference type="ARBA" id="ARBA00004651"/>
    </source>
</evidence>
<feature type="transmembrane region" description="Helical" evidence="6">
    <location>
        <begin position="36"/>
        <end position="63"/>
    </location>
</feature>
<proteinExistence type="predicted"/>
<evidence type="ECO:0000256" key="3">
    <source>
        <dbReference type="ARBA" id="ARBA00022692"/>
    </source>
</evidence>